<proteinExistence type="inferred from homology"/>
<comment type="caution">
    <text evidence="5">The sequence shown here is derived from an EMBL/GenBank/DDBJ whole genome shotgun (WGS) entry which is preliminary data.</text>
</comment>
<name>A0A2S6CNI4_9PEZI</name>
<dbReference type="SUPFAM" id="SSF51905">
    <property type="entry name" value="FAD/NAD(P)-binding domain"/>
    <property type="match status" value="3"/>
</dbReference>
<evidence type="ECO:0000313" key="6">
    <source>
        <dbReference type="Proteomes" id="UP000237631"/>
    </source>
</evidence>
<dbReference type="PANTHER" id="PTHR42877">
    <property type="entry name" value="L-ORNITHINE N(5)-MONOOXYGENASE-RELATED"/>
    <property type="match status" value="1"/>
</dbReference>
<evidence type="ECO:0000256" key="3">
    <source>
        <dbReference type="ARBA" id="ARBA00022827"/>
    </source>
</evidence>
<keyword evidence="6" id="KW-1185">Reference proteome</keyword>
<dbReference type="InterPro" id="IPR020946">
    <property type="entry name" value="Flavin_mOase-like"/>
</dbReference>
<dbReference type="GO" id="GO:0004499">
    <property type="term" value="F:N,N-dimethylaniline monooxygenase activity"/>
    <property type="evidence" value="ECO:0007669"/>
    <property type="project" value="InterPro"/>
</dbReference>
<dbReference type="Gene3D" id="3.50.50.60">
    <property type="entry name" value="FAD/NAD(P)-binding domain"/>
    <property type="match status" value="2"/>
</dbReference>
<dbReference type="GO" id="GO:0050661">
    <property type="term" value="F:NADP binding"/>
    <property type="evidence" value="ECO:0007669"/>
    <property type="project" value="InterPro"/>
</dbReference>
<protein>
    <recommendedName>
        <fullName evidence="7">FAD/NAD(P)-binding domain-containing protein</fullName>
    </recommendedName>
</protein>
<evidence type="ECO:0000256" key="2">
    <source>
        <dbReference type="ARBA" id="ARBA00022630"/>
    </source>
</evidence>
<dbReference type="InterPro" id="IPR051209">
    <property type="entry name" value="FAD-bind_Monooxygenase_sf"/>
</dbReference>
<evidence type="ECO:0000313" key="5">
    <source>
        <dbReference type="EMBL" id="PPJ61303.1"/>
    </source>
</evidence>
<keyword evidence="4" id="KW-0560">Oxidoreductase</keyword>
<evidence type="ECO:0000256" key="1">
    <source>
        <dbReference type="ARBA" id="ARBA00010139"/>
    </source>
</evidence>
<comment type="similarity">
    <text evidence="1">Belongs to the FAD-binding monooxygenase family.</text>
</comment>
<dbReference type="EMBL" id="PNEN01000068">
    <property type="protein sequence ID" value="PPJ61303.1"/>
    <property type="molecule type" value="Genomic_DNA"/>
</dbReference>
<sequence>MAGAYDSMPQTMEDMLSIDPTVASTNLSDSANGEVPEPPMRYGEPLPDNHIPLYKKPSRTPTRKLRIACIGAGISAMNFAYKIYHEWKDTLGENIELVLYEANDDIGGTWLVNVYPGVACDVPSSIYTFPFEPNPNWSAFYASGEEILEYFKATVAKWDLARDVIVGHRVSNAEFSEESGQWNLQLDTKDGTIEDTCDVLISAVGLLSKWRWPSIPGLKDFQGEMMHSADWNTKFDATGKRIGVIGNGSSAIQIIPQLVEKAEHLTNYIRHPTYITPGLGSGAIGGKVQYYFSEEEKRNFRENPEALKQYRKKIQAASNRAFDMFVKDSDAQKAARKATADQMKEKLGNDEALAAKLTPDYEVGCRRATPGPGYLESFVRDNVSLVTDRVERITRDGIVVKTSTNEEQTHDVSAIICATGFDVSHRPPFPLIGRNGVSLADCWSTEPMSYLSLCASGFPNFFTFSGPNAPVGHGSLMAGLGWSADYMCQWVLKILQEDIKFIDVKQDVQDEFNTYGDEIMQTLVWSGGCQSWYKNHRVDGRVTAVWPGSVLSYHDMISTLRPEDFEIRYRSRNRFRFMGNGRTLREYDPEADLAFYLAR</sequence>
<evidence type="ECO:0000256" key="4">
    <source>
        <dbReference type="ARBA" id="ARBA00023002"/>
    </source>
</evidence>
<dbReference type="Pfam" id="PF00743">
    <property type="entry name" value="FMO-like"/>
    <property type="match status" value="1"/>
</dbReference>
<evidence type="ECO:0008006" key="7">
    <source>
        <dbReference type="Google" id="ProtNLM"/>
    </source>
</evidence>
<dbReference type="OrthoDB" id="74360at2759"/>
<dbReference type="Proteomes" id="UP000237631">
    <property type="component" value="Unassembled WGS sequence"/>
</dbReference>
<dbReference type="AlphaFoldDB" id="A0A2S6CNI4"/>
<accession>A0A2S6CNI4</accession>
<keyword evidence="2" id="KW-0285">Flavoprotein</keyword>
<organism evidence="5 6">
    <name type="scientific">Cercospora berteroae</name>
    <dbReference type="NCBI Taxonomy" id="357750"/>
    <lineage>
        <taxon>Eukaryota</taxon>
        <taxon>Fungi</taxon>
        <taxon>Dikarya</taxon>
        <taxon>Ascomycota</taxon>
        <taxon>Pezizomycotina</taxon>
        <taxon>Dothideomycetes</taxon>
        <taxon>Dothideomycetidae</taxon>
        <taxon>Mycosphaerellales</taxon>
        <taxon>Mycosphaerellaceae</taxon>
        <taxon>Cercospora</taxon>
    </lineage>
</organism>
<keyword evidence="3" id="KW-0274">FAD</keyword>
<reference evidence="6" key="1">
    <citation type="journal article" date="2017" name="bioRxiv">
        <title>Conservation of a gene cluster reveals novel cercosporin biosynthetic mechanisms and extends production to the genus Colletotrichum.</title>
        <authorList>
            <person name="de Jonge R."/>
            <person name="Ebert M.K."/>
            <person name="Huitt-Roehl C.R."/>
            <person name="Pal P."/>
            <person name="Suttle J.C."/>
            <person name="Spanner R.E."/>
            <person name="Neubauer J.D."/>
            <person name="Jurick W.M.II."/>
            <person name="Stott K.A."/>
            <person name="Secor G.A."/>
            <person name="Thomma B.P.H.J."/>
            <person name="Van de Peer Y."/>
            <person name="Townsend C.A."/>
            <person name="Bolton M.D."/>
        </authorList>
    </citation>
    <scope>NUCLEOTIDE SEQUENCE [LARGE SCALE GENOMIC DNA]</scope>
    <source>
        <strain evidence="6">CBS538.71</strain>
    </source>
</reference>
<dbReference type="InterPro" id="IPR036188">
    <property type="entry name" value="FAD/NAD-bd_sf"/>
</dbReference>
<dbReference type="GO" id="GO:0050660">
    <property type="term" value="F:flavin adenine dinucleotide binding"/>
    <property type="evidence" value="ECO:0007669"/>
    <property type="project" value="InterPro"/>
</dbReference>
<dbReference type="PANTHER" id="PTHR42877:SF2">
    <property type="entry name" value="FAD_NAD(P)-BINDING DOMAIN-CONTAINING PROTEIN"/>
    <property type="match status" value="1"/>
</dbReference>
<gene>
    <name evidence="5" type="ORF">CBER1_05108</name>
</gene>